<evidence type="ECO:0000256" key="1">
    <source>
        <dbReference type="ARBA" id="ARBA00004370"/>
    </source>
</evidence>
<evidence type="ECO:0000256" key="4">
    <source>
        <dbReference type="ARBA" id="ARBA00007739"/>
    </source>
</evidence>
<dbReference type="GO" id="GO:0071555">
    <property type="term" value="P:cell wall organization"/>
    <property type="evidence" value="ECO:0007669"/>
    <property type="project" value="UniProtKB-KW"/>
</dbReference>
<comment type="similarity">
    <text evidence="3">In the C-terminal section; belongs to the transpeptidase family.</text>
</comment>
<feature type="compositionally biased region" description="Polar residues" evidence="20">
    <location>
        <begin position="1"/>
        <end position="11"/>
    </location>
</feature>
<keyword evidence="16" id="KW-0961">Cell wall biogenesis/degradation</keyword>
<evidence type="ECO:0000256" key="21">
    <source>
        <dbReference type="SAM" id="Phobius"/>
    </source>
</evidence>
<evidence type="ECO:0000256" key="7">
    <source>
        <dbReference type="ARBA" id="ARBA00022676"/>
    </source>
</evidence>
<dbReference type="GO" id="GO:0008955">
    <property type="term" value="F:peptidoglycan glycosyltransferase activity"/>
    <property type="evidence" value="ECO:0007669"/>
    <property type="project" value="UniProtKB-EC"/>
</dbReference>
<keyword evidence="25" id="KW-1185">Reference proteome</keyword>
<evidence type="ECO:0000256" key="19">
    <source>
        <dbReference type="ARBA" id="ARBA00060592"/>
    </source>
</evidence>
<feature type="region of interest" description="Disordered" evidence="20">
    <location>
        <begin position="1"/>
        <end position="23"/>
    </location>
</feature>
<feature type="transmembrane region" description="Helical" evidence="21">
    <location>
        <begin position="36"/>
        <end position="60"/>
    </location>
</feature>
<keyword evidence="6" id="KW-0645">Protease</keyword>
<dbReference type="AlphaFoldDB" id="A0A7W7Y4L1"/>
<dbReference type="GO" id="GO:0016020">
    <property type="term" value="C:membrane"/>
    <property type="evidence" value="ECO:0007669"/>
    <property type="project" value="UniProtKB-SubCell"/>
</dbReference>
<evidence type="ECO:0000256" key="10">
    <source>
        <dbReference type="ARBA" id="ARBA00022801"/>
    </source>
</evidence>
<organism evidence="24 25">
    <name type="scientific">Desulfurispira natronophila</name>
    <dbReference type="NCBI Taxonomy" id="682562"/>
    <lineage>
        <taxon>Bacteria</taxon>
        <taxon>Pseudomonadati</taxon>
        <taxon>Chrysiogenota</taxon>
        <taxon>Chrysiogenia</taxon>
        <taxon>Chrysiogenales</taxon>
        <taxon>Chrysiogenaceae</taxon>
        <taxon>Desulfurispira</taxon>
    </lineage>
</organism>
<dbReference type="PANTHER" id="PTHR32282">
    <property type="entry name" value="BINDING PROTEIN TRANSPEPTIDASE, PUTATIVE-RELATED"/>
    <property type="match status" value="1"/>
</dbReference>
<evidence type="ECO:0000256" key="3">
    <source>
        <dbReference type="ARBA" id="ARBA00007090"/>
    </source>
</evidence>
<keyword evidence="12" id="KW-0573">Peptidoglycan synthesis</keyword>
<evidence type="ECO:0000256" key="9">
    <source>
        <dbReference type="ARBA" id="ARBA00022692"/>
    </source>
</evidence>
<dbReference type="GO" id="GO:0008360">
    <property type="term" value="P:regulation of cell shape"/>
    <property type="evidence" value="ECO:0007669"/>
    <property type="project" value="UniProtKB-KW"/>
</dbReference>
<keyword evidence="13 21" id="KW-1133">Transmembrane helix</keyword>
<evidence type="ECO:0000256" key="13">
    <source>
        <dbReference type="ARBA" id="ARBA00022989"/>
    </source>
</evidence>
<keyword evidence="10 24" id="KW-0378">Hydrolase</keyword>
<evidence type="ECO:0000259" key="22">
    <source>
        <dbReference type="Pfam" id="PF00905"/>
    </source>
</evidence>
<name>A0A7W7Y4L1_9BACT</name>
<evidence type="ECO:0000256" key="14">
    <source>
        <dbReference type="ARBA" id="ARBA00023136"/>
    </source>
</evidence>
<dbReference type="NCBIfam" id="TIGR02074">
    <property type="entry name" value="PBP_1a_fam"/>
    <property type="match status" value="1"/>
</dbReference>
<dbReference type="Gene3D" id="3.40.710.10">
    <property type="entry name" value="DD-peptidase/beta-lactamase superfamily"/>
    <property type="match status" value="1"/>
</dbReference>
<keyword evidence="7 24" id="KW-0328">Glycosyltransferase</keyword>
<evidence type="ECO:0000256" key="2">
    <source>
        <dbReference type="ARBA" id="ARBA00004752"/>
    </source>
</evidence>
<evidence type="ECO:0000256" key="17">
    <source>
        <dbReference type="ARBA" id="ARBA00044770"/>
    </source>
</evidence>
<dbReference type="EMBL" id="JACHID010000005">
    <property type="protein sequence ID" value="MBB5021702.1"/>
    <property type="molecule type" value="Genomic_DNA"/>
</dbReference>
<reference evidence="24 25" key="1">
    <citation type="submission" date="2020-08" db="EMBL/GenBank/DDBJ databases">
        <title>Genomic Encyclopedia of Type Strains, Phase IV (KMG-IV): sequencing the most valuable type-strain genomes for metagenomic binning, comparative biology and taxonomic classification.</title>
        <authorList>
            <person name="Goeker M."/>
        </authorList>
    </citation>
    <scope>NUCLEOTIDE SEQUENCE [LARGE SCALE GENOMIC DNA]</scope>
    <source>
        <strain evidence="24 25">DSM 22071</strain>
    </source>
</reference>
<comment type="catalytic activity">
    <reaction evidence="18">
        <text>[GlcNAc-(1-&gt;4)-Mur2Ac(oyl-L-Ala-gamma-D-Glu-L-Lys-D-Ala-D-Ala)](n)-di-trans,octa-cis-undecaprenyl diphosphate + beta-D-GlcNAc-(1-&gt;4)-Mur2Ac(oyl-L-Ala-gamma-D-Glu-L-Lys-D-Ala-D-Ala)-di-trans,octa-cis-undecaprenyl diphosphate = [GlcNAc-(1-&gt;4)-Mur2Ac(oyl-L-Ala-gamma-D-Glu-L-Lys-D-Ala-D-Ala)](n+1)-di-trans,octa-cis-undecaprenyl diphosphate + di-trans,octa-cis-undecaprenyl diphosphate + H(+)</text>
        <dbReference type="Rhea" id="RHEA:23708"/>
        <dbReference type="Rhea" id="RHEA-COMP:9602"/>
        <dbReference type="Rhea" id="RHEA-COMP:9603"/>
        <dbReference type="ChEBI" id="CHEBI:15378"/>
        <dbReference type="ChEBI" id="CHEBI:58405"/>
        <dbReference type="ChEBI" id="CHEBI:60033"/>
        <dbReference type="ChEBI" id="CHEBI:78435"/>
        <dbReference type="EC" id="2.4.99.28"/>
    </reaction>
</comment>
<dbReference type="InterPro" id="IPR012338">
    <property type="entry name" value="Beta-lactam/transpept-like"/>
</dbReference>
<dbReference type="InterPro" id="IPR050396">
    <property type="entry name" value="Glycosyltr_51/Transpeptidase"/>
</dbReference>
<dbReference type="RefSeq" id="WP_183730878.1">
    <property type="nucleotide sequence ID" value="NZ_JACHID010000005.1"/>
</dbReference>
<evidence type="ECO:0000256" key="11">
    <source>
        <dbReference type="ARBA" id="ARBA00022960"/>
    </source>
</evidence>
<dbReference type="PANTHER" id="PTHR32282:SF27">
    <property type="entry name" value="PENICILLIN-BINDING PROTEIN 1A"/>
    <property type="match status" value="1"/>
</dbReference>
<evidence type="ECO:0000313" key="24">
    <source>
        <dbReference type="EMBL" id="MBB5021702.1"/>
    </source>
</evidence>
<dbReference type="EC" id="2.4.99.28" evidence="17"/>
<evidence type="ECO:0000256" key="8">
    <source>
        <dbReference type="ARBA" id="ARBA00022679"/>
    </source>
</evidence>
<dbReference type="SUPFAM" id="SSF53955">
    <property type="entry name" value="Lysozyme-like"/>
    <property type="match status" value="1"/>
</dbReference>
<dbReference type="Gene3D" id="1.10.3810.10">
    <property type="entry name" value="Biosynthetic peptidoglycan transglycosylase-like"/>
    <property type="match status" value="1"/>
</dbReference>
<comment type="pathway">
    <text evidence="2">Cell wall biogenesis; peptidoglycan biosynthesis.</text>
</comment>
<gene>
    <name evidence="24" type="ORF">HNR37_001015</name>
</gene>
<keyword evidence="5" id="KW-0121">Carboxypeptidase</keyword>
<comment type="caution">
    <text evidence="24">The sequence shown here is derived from an EMBL/GenBank/DDBJ whole genome shotgun (WGS) entry which is preliminary data.</text>
</comment>
<evidence type="ECO:0000256" key="20">
    <source>
        <dbReference type="SAM" id="MobiDB-lite"/>
    </source>
</evidence>
<dbReference type="GO" id="GO:0008658">
    <property type="term" value="F:penicillin binding"/>
    <property type="evidence" value="ECO:0007669"/>
    <property type="project" value="InterPro"/>
</dbReference>
<keyword evidence="14 21" id="KW-0472">Membrane</keyword>
<keyword evidence="8 24" id="KW-0808">Transferase</keyword>
<comment type="subcellular location">
    <subcellularLocation>
        <location evidence="1">Membrane</location>
    </subcellularLocation>
</comment>
<accession>A0A7W7Y4L1</accession>
<evidence type="ECO:0000256" key="15">
    <source>
        <dbReference type="ARBA" id="ARBA00023268"/>
    </source>
</evidence>
<dbReference type="InterPro" id="IPR036950">
    <property type="entry name" value="PBP_transglycosylase"/>
</dbReference>
<dbReference type="GO" id="GO:0009252">
    <property type="term" value="P:peptidoglycan biosynthetic process"/>
    <property type="evidence" value="ECO:0007669"/>
    <property type="project" value="UniProtKB-KW"/>
</dbReference>
<dbReference type="GO" id="GO:0004180">
    <property type="term" value="F:carboxypeptidase activity"/>
    <property type="evidence" value="ECO:0007669"/>
    <property type="project" value="UniProtKB-KW"/>
</dbReference>
<comment type="similarity">
    <text evidence="4">In the N-terminal section; belongs to the glycosyltransferase 51 family.</text>
</comment>
<evidence type="ECO:0000259" key="23">
    <source>
        <dbReference type="Pfam" id="PF00912"/>
    </source>
</evidence>
<dbReference type="Pfam" id="PF00912">
    <property type="entry name" value="Transgly"/>
    <property type="match status" value="1"/>
</dbReference>
<dbReference type="InterPro" id="IPR001264">
    <property type="entry name" value="Glyco_trans_51"/>
</dbReference>
<comment type="pathway">
    <text evidence="19">Glycan biosynthesis.</text>
</comment>
<keyword evidence="9 21" id="KW-0812">Transmembrane</keyword>
<dbReference type="InterPro" id="IPR001460">
    <property type="entry name" value="PCN-bd_Tpept"/>
</dbReference>
<dbReference type="GO" id="GO:0030288">
    <property type="term" value="C:outer membrane-bounded periplasmic space"/>
    <property type="evidence" value="ECO:0007669"/>
    <property type="project" value="TreeGrafter"/>
</dbReference>
<evidence type="ECO:0000313" key="25">
    <source>
        <dbReference type="Proteomes" id="UP000528322"/>
    </source>
</evidence>
<evidence type="ECO:0000256" key="16">
    <source>
        <dbReference type="ARBA" id="ARBA00023316"/>
    </source>
</evidence>
<evidence type="ECO:0000256" key="12">
    <source>
        <dbReference type="ARBA" id="ARBA00022984"/>
    </source>
</evidence>
<sequence>MTDTQTGNTPTDPLEHLPKPRTPRPRRGALAMIGKIMLFLFLSVFLFGAGGLSYGLYYFYKGLPDFSELENFEPGSITRVYDRNDEIIAEFFLEKRIPVSIEDLPEYVYMSVVAVEDTTFFEHQGLDFQGIMRAFIANMQAGRIVEGGSTITQQLAKTMFLTPERNITRKIREALLAYKIDRTLDKMKILELYMNQVYFGRGAYGIEAAAQNFFDISASDLSISQAALLAGMPQAPSRYGRDIHAQITRNRHLHTLGRMREDRVITESQYDDAVNEQLEITGHHRQLNKAPYVNDMVRNYLLENYGADAIYHQGLNVYTTIDINAQLEAQQAITKGLDAYVGRHPNGLPHETPPEDLQFSLISVDNNDGSILALVGGTNFYTSQFNRATNGFRQSGSAFKPFIFSAAIDQGYTAASIIIDSPLIFSSDELVWKPENYSERFYGPTTLREALAKSRNIVTVKLLREVGVRHAIDFSRRLGISSPISEDLSIALGSTSVSLWEITRAYATFPSQGRLHHMHYISRIENRHGNILEEFQPAYEQVITEQDAYIMTSMLQTAVEDGTGFRARALERPTGGKTGSTNNFVDAWFIGFTPEVTTGVWAGFDTPRTMGNHETGSRTAAPVWVDFMQQYMSDKPVRNFTTPENLVYRLVDPYTGKLARSREGAVYEVFLAGTEPTEYSGPSERQTIDDMYRLRGGGQ</sequence>
<dbReference type="Pfam" id="PF00905">
    <property type="entry name" value="Transpeptidase"/>
    <property type="match status" value="1"/>
</dbReference>
<evidence type="ECO:0000256" key="18">
    <source>
        <dbReference type="ARBA" id="ARBA00049902"/>
    </source>
</evidence>
<protein>
    <recommendedName>
        <fullName evidence="17">peptidoglycan glycosyltransferase</fullName>
        <ecNumber evidence="17">2.4.99.28</ecNumber>
    </recommendedName>
</protein>
<dbReference type="InterPro" id="IPR023346">
    <property type="entry name" value="Lysozyme-like_dom_sf"/>
</dbReference>
<evidence type="ECO:0000256" key="5">
    <source>
        <dbReference type="ARBA" id="ARBA00022645"/>
    </source>
</evidence>
<dbReference type="GO" id="GO:0006508">
    <property type="term" value="P:proteolysis"/>
    <property type="evidence" value="ECO:0007669"/>
    <property type="project" value="UniProtKB-KW"/>
</dbReference>
<dbReference type="FunFam" id="1.10.3810.10:FF:000003">
    <property type="entry name" value="Penicillin-binding protein 1a"/>
    <property type="match status" value="1"/>
</dbReference>
<keyword evidence="15" id="KW-0511">Multifunctional enzyme</keyword>
<dbReference type="Proteomes" id="UP000528322">
    <property type="component" value="Unassembled WGS sequence"/>
</dbReference>
<keyword evidence="11" id="KW-0133">Cell shape</keyword>
<proteinExistence type="inferred from homology"/>
<feature type="domain" description="Penicillin-binding protein transpeptidase" evidence="22">
    <location>
        <begin position="364"/>
        <end position="628"/>
    </location>
</feature>
<dbReference type="SUPFAM" id="SSF56601">
    <property type="entry name" value="beta-lactamase/transpeptidase-like"/>
    <property type="match status" value="1"/>
</dbReference>
<feature type="domain" description="Glycosyl transferase family 51" evidence="23">
    <location>
        <begin position="86"/>
        <end position="259"/>
    </location>
</feature>
<evidence type="ECO:0000256" key="6">
    <source>
        <dbReference type="ARBA" id="ARBA00022670"/>
    </source>
</evidence>